<dbReference type="Pfam" id="PF09718">
    <property type="entry name" value="Tape_meas_lam_C"/>
    <property type="match status" value="1"/>
</dbReference>
<organism evidence="2 3">
    <name type="scientific">Fertoeibacter niger</name>
    <dbReference type="NCBI Taxonomy" id="2656921"/>
    <lineage>
        <taxon>Bacteria</taxon>
        <taxon>Pseudomonadati</taxon>
        <taxon>Pseudomonadota</taxon>
        <taxon>Alphaproteobacteria</taxon>
        <taxon>Rhodobacterales</taxon>
        <taxon>Paracoccaceae</taxon>
        <taxon>Fertoeibacter</taxon>
    </lineage>
</organism>
<keyword evidence="3" id="KW-1185">Reference proteome</keyword>
<evidence type="ECO:0000313" key="2">
    <source>
        <dbReference type="EMBL" id="NUB45038.1"/>
    </source>
</evidence>
<comment type="caution">
    <text evidence="2">The sequence shown here is derived from an EMBL/GenBank/DDBJ whole genome shotgun (WGS) entry which is preliminary data.</text>
</comment>
<dbReference type="AlphaFoldDB" id="A0A8X8H3S0"/>
<sequence length="625" mass="65270">MWLNAGSGADDLGKRLGALDESLSSYIGYAELSAQKTADLTEKFGQFAGQVRGFSTYLASVTLGQTFDDLRASIDPLKAGLKDVEAAARGVAEARAAISAIPEDDPWALLNAQDALALFEGELDEAAKRMGLLPEQALALAAAMDEVGKAANSPEDIAIRAGEALAVIQQIARDGLQLPAPLREAAAALEEMQRRGAEANVEFERMPTILGSAIDAANAVAGSVGGIGDAALRAAGNLSVMATRIWEAARARVASATWVDNDTGGLASQYRLYGQGRVEGDRLARESGDLYGNRPILPVVAPASGRGGAGGGGGGGAGLGAVSTIKDELARLKPSYAADVAAAEAWRDKALASLKKAQAGYATFAADVETIFQERMAKAYEADLKRRDDWQSGVQRALIEINKDQLSWADVSENIVTKWSSGMEDAFVAMGRTGKFEVGSLVDYVQEQFARLAFQQVIQPGLNSIFGAITGALGIGGPSAAGAAAASISTNHTGSPGVQRTYALGRAGGDRMRPDERLTMMRRGEEIMTARALENAGALISAMTAVAASAASGQPAGSTIVIQPMNNSSVPLQMEVEERTDERGRQHYVMAVSDAVATGLRAPGGKARRTLKADFGIDRQGSVLR</sequence>
<evidence type="ECO:0000259" key="1">
    <source>
        <dbReference type="Pfam" id="PF09718"/>
    </source>
</evidence>
<evidence type="ECO:0000313" key="3">
    <source>
        <dbReference type="Proteomes" id="UP000484076"/>
    </source>
</evidence>
<proteinExistence type="predicted"/>
<dbReference type="EMBL" id="WHUT02000006">
    <property type="protein sequence ID" value="NUB45038.1"/>
    <property type="molecule type" value="Genomic_DNA"/>
</dbReference>
<gene>
    <name evidence="2" type="ORF">GEU84_011620</name>
</gene>
<feature type="domain" description="Bacteriophage tail tape measure C-terminal" evidence="1">
    <location>
        <begin position="389"/>
        <end position="458"/>
    </location>
</feature>
<protein>
    <recommendedName>
        <fullName evidence="1">Bacteriophage tail tape measure C-terminal domain-containing protein</fullName>
    </recommendedName>
</protein>
<accession>A0A8X8H3S0</accession>
<dbReference type="Proteomes" id="UP000484076">
    <property type="component" value="Unassembled WGS sequence"/>
</dbReference>
<reference evidence="2" key="1">
    <citation type="submission" date="2020-05" db="EMBL/GenBank/DDBJ databases">
        <title>Fertoebacter nigrum gen. nov., sp. nov., a new member of the family Rhodobacteraceae.</title>
        <authorList>
            <person name="Szuroczki S."/>
            <person name="Abbaszade G."/>
            <person name="Buni D."/>
            <person name="Schumann P."/>
            <person name="Toth E."/>
        </authorList>
    </citation>
    <scope>NUCLEOTIDE SEQUENCE</scope>
    <source>
        <strain evidence="2">RG-N-1a</strain>
    </source>
</reference>
<dbReference type="InterPro" id="IPR006431">
    <property type="entry name" value="Phage_tape_meas_C"/>
</dbReference>
<name>A0A8X8H3S0_9RHOB</name>